<evidence type="ECO:0000313" key="3">
    <source>
        <dbReference type="EMBL" id="CAG9773410.1"/>
    </source>
</evidence>
<dbReference type="Pfam" id="PF16064">
    <property type="entry name" value="DUF4806"/>
    <property type="match status" value="1"/>
</dbReference>
<name>A0A9N9QS77_9CUCU</name>
<evidence type="ECO:0000256" key="1">
    <source>
        <dbReference type="SAM" id="MobiDB-lite"/>
    </source>
</evidence>
<sequence>MEKKFAVIYFPAENIYSEVPTSWLAPDRKHCWWPNSINAKPFMVRGELPDESVWVLHEVKLEAYASTLETARKKADNPDFLTGGEDLLLPEKRFRKPRTLSPALSNNSSSSETPITPPPSPLKLKKNKSSKKKIDSIKKLVLSEPSQLPEIHQPFRTLATYDDNDEDFVEIESLPIVFEGNDEIGAKQNTVEEASNSACEGTQLDEFMATIKNLTITCNNVQKYVISIDNRLKDMTSNQGKVLVNDVIKNLEKNLPLNSQESVRAFDTLLNTKAEVKNTFAQFIKRIGGRDAKDHINRCLPKLFTNEFAKESSYLGLRGNFKLQQFNFMQILIDVLVVQHSATLQNVEKHIGEWFRLANQRLKRLEKK</sequence>
<feature type="compositionally biased region" description="Low complexity" evidence="1">
    <location>
        <begin position="99"/>
        <end position="114"/>
    </location>
</feature>
<feature type="region of interest" description="Disordered" evidence="1">
    <location>
        <begin position="99"/>
        <end position="130"/>
    </location>
</feature>
<dbReference type="InterPro" id="IPR032071">
    <property type="entry name" value="DUF4806"/>
</dbReference>
<dbReference type="OrthoDB" id="6771355at2759"/>
<gene>
    <name evidence="3" type="ORF">CEUTPL_LOCUS13801</name>
</gene>
<dbReference type="Proteomes" id="UP001152799">
    <property type="component" value="Chromosome 9"/>
</dbReference>
<feature type="domain" description="DUF4806" evidence="2">
    <location>
        <begin position="255"/>
        <end position="333"/>
    </location>
</feature>
<dbReference type="AlphaFoldDB" id="A0A9N9QS77"/>
<reference evidence="3" key="1">
    <citation type="submission" date="2022-01" db="EMBL/GenBank/DDBJ databases">
        <authorList>
            <person name="King R."/>
        </authorList>
    </citation>
    <scope>NUCLEOTIDE SEQUENCE</scope>
</reference>
<evidence type="ECO:0000313" key="4">
    <source>
        <dbReference type="Proteomes" id="UP001152799"/>
    </source>
</evidence>
<accession>A0A9N9QS77</accession>
<keyword evidence="4" id="KW-1185">Reference proteome</keyword>
<proteinExistence type="predicted"/>
<organism evidence="3 4">
    <name type="scientific">Ceutorhynchus assimilis</name>
    <name type="common">cabbage seed weevil</name>
    <dbReference type="NCBI Taxonomy" id="467358"/>
    <lineage>
        <taxon>Eukaryota</taxon>
        <taxon>Metazoa</taxon>
        <taxon>Ecdysozoa</taxon>
        <taxon>Arthropoda</taxon>
        <taxon>Hexapoda</taxon>
        <taxon>Insecta</taxon>
        <taxon>Pterygota</taxon>
        <taxon>Neoptera</taxon>
        <taxon>Endopterygota</taxon>
        <taxon>Coleoptera</taxon>
        <taxon>Polyphaga</taxon>
        <taxon>Cucujiformia</taxon>
        <taxon>Curculionidae</taxon>
        <taxon>Ceutorhynchinae</taxon>
        <taxon>Ceutorhynchus</taxon>
    </lineage>
</organism>
<dbReference type="EMBL" id="OU892285">
    <property type="protein sequence ID" value="CAG9773410.1"/>
    <property type="molecule type" value="Genomic_DNA"/>
</dbReference>
<evidence type="ECO:0000259" key="2">
    <source>
        <dbReference type="Pfam" id="PF16064"/>
    </source>
</evidence>
<protein>
    <recommendedName>
        <fullName evidence="2">DUF4806 domain-containing protein</fullName>
    </recommendedName>
</protein>